<accession>A0A8J3VSW4</accession>
<name>A0A8J3VSW4_9ACTN</name>
<gene>
    <name evidence="2" type="ORF">Raf01_57320</name>
</gene>
<keyword evidence="3" id="KW-1185">Reference proteome</keyword>
<dbReference type="InterPro" id="IPR009334">
    <property type="entry name" value="DUF993"/>
</dbReference>
<dbReference type="Pfam" id="PF06187">
    <property type="entry name" value="DUF993"/>
    <property type="match status" value="1"/>
</dbReference>
<feature type="region of interest" description="Disordered" evidence="1">
    <location>
        <begin position="1"/>
        <end position="29"/>
    </location>
</feature>
<organism evidence="2 3">
    <name type="scientific">Rugosimonospora africana</name>
    <dbReference type="NCBI Taxonomy" id="556532"/>
    <lineage>
        <taxon>Bacteria</taxon>
        <taxon>Bacillati</taxon>
        <taxon>Actinomycetota</taxon>
        <taxon>Actinomycetes</taxon>
        <taxon>Micromonosporales</taxon>
        <taxon>Micromonosporaceae</taxon>
        <taxon>Rugosimonospora</taxon>
    </lineage>
</organism>
<proteinExistence type="predicted"/>
<dbReference type="AlphaFoldDB" id="A0A8J3VSW4"/>
<dbReference type="InterPro" id="IPR013785">
    <property type="entry name" value="Aldolase_TIM"/>
</dbReference>
<dbReference type="SUPFAM" id="SSF51569">
    <property type="entry name" value="Aldolase"/>
    <property type="match status" value="1"/>
</dbReference>
<protein>
    <recommendedName>
        <fullName evidence="4">Dihydrodipicolinate synthase family protein</fullName>
    </recommendedName>
</protein>
<evidence type="ECO:0000313" key="2">
    <source>
        <dbReference type="EMBL" id="GIH17560.1"/>
    </source>
</evidence>
<evidence type="ECO:0000256" key="1">
    <source>
        <dbReference type="SAM" id="MobiDB-lite"/>
    </source>
</evidence>
<evidence type="ECO:0000313" key="3">
    <source>
        <dbReference type="Proteomes" id="UP000642748"/>
    </source>
</evidence>
<dbReference type="Gene3D" id="3.20.20.70">
    <property type="entry name" value="Aldolase class I"/>
    <property type="match status" value="1"/>
</dbReference>
<dbReference type="EMBL" id="BONZ01000056">
    <property type="protein sequence ID" value="GIH17560.1"/>
    <property type="molecule type" value="Genomic_DNA"/>
</dbReference>
<evidence type="ECO:0008006" key="4">
    <source>
        <dbReference type="Google" id="ProtNLM"/>
    </source>
</evidence>
<comment type="caution">
    <text evidence="2">The sequence shown here is derived from an EMBL/GenBank/DDBJ whole genome shotgun (WGS) entry which is preliminary data.</text>
</comment>
<reference evidence="2" key="1">
    <citation type="submission" date="2021-01" db="EMBL/GenBank/DDBJ databases">
        <title>Whole genome shotgun sequence of Rugosimonospora africana NBRC 104875.</title>
        <authorList>
            <person name="Komaki H."/>
            <person name="Tamura T."/>
        </authorList>
    </citation>
    <scope>NUCLEOTIDE SEQUENCE</scope>
    <source>
        <strain evidence="2">NBRC 104875</strain>
    </source>
</reference>
<sequence length="386" mass="41576">MTITVELPGEGRYPLGEAPSWPDSSPPPRQRRVYAAAHVVARPAGDGTNAVDWDETMAFRHHLWRLGFGVADAMDTAQRGMGIDWPTTTELIRRSAAEAKSAGGALACGVNTDQLDLDSKPGLAEVLEAYRQQLELVEGAGATVVLMASRALAAAANGPEDYLSLYDTLLTEVRQPVILHWLGAAFDPALTGYWGDTDLDSAADTVIELITAHAAKVDGIKVSLLDKDREIDLRRRLPAGVRLYTGDDFNYPELILGDGTRHSDALLGIFDGIARPAAAALARLDDGDTDGYLAAIEPTVPLARHIFQAPTFHYKTGLAFLAWLNGQQSHFRLIGGYETARDADHLAKLFVLADRAGVLADPELAARRMAEYLASPDAVRSIGVQS</sequence>
<dbReference type="Proteomes" id="UP000642748">
    <property type="component" value="Unassembled WGS sequence"/>
</dbReference>